<dbReference type="Proteomes" id="UP000271162">
    <property type="component" value="Unassembled WGS sequence"/>
</dbReference>
<evidence type="ECO:0000313" key="4">
    <source>
        <dbReference type="WBParaSite" id="NBR_0001461701-mRNA-1"/>
    </source>
</evidence>
<keyword evidence="1" id="KW-1133">Transmembrane helix</keyword>
<dbReference type="WBParaSite" id="NBR_0001461701-mRNA-1">
    <property type="protein sequence ID" value="NBR_0001461701-mRNA-1"/>
    <property type="gene ID" value="NBR_0001461701"/>
</dbReference>
<sequence length="141" mass="16181">MSMPPSRAQSEFIQVFSASQHGAVTIATPRPTVNYFILPTFILHVVGLACLWALWYYLRFTTVFPFHHRVFYCRDVHLYKPNYVPEDFNVYVSYPLLYCLGFILPPLVVSSKPRFPEDFLISASRKSQPILGSKASISLCK</sequence>
<evidence type="ECO:0000313" key="3">
    <source>
        <dbReference type="Proteomes" id="UP000271162"/>
    </source>
</evidence>
<evidence type="ECO:0000313" key="2">
    <source>
        <dbReference type="EMBL" id="VDL78207.1"/>
    </source>
</evidence>
<keyword evidence="1" id="KW-0472">Membrane</keyword>
<keyword evidence="3" id="KW-1185">Reference proteome</keyword>
<dbReference type="STRING" id="27835.A0A0N4YDC9"/>
<evidence type="ECO:0000256" key="1">
    <source>
        <dbReference type="SAM" id="Phobius"/>
    </source>
</evidence>
<name>A0A0N4YDC9_NIPBR</name>
<proteinExistence type="predicted"/>
<feature type="transmembrane region" description="Helical" evidence="1">
    <location>
        <begin position="88"/>
        <end position="109"/>
    </location>
</feature>
<dbReference type="EMBL" id="UYSL01021426">
    <property type="protein sequence ID" value="VDL78207.1"/>
    <property type="molecule type" value="Genomic_DNA"/>
</dbReference>
<protein>
    <submittedName>
        <fullName evidence="4">Dolichyl-P-Glc:Glc(2)Man(9)GlcNAc(2)-PP-dolichol alpha-1,2-glucosyltransferase</fullName>
    </submittedName>
</protein>
<organism evidence="4">
    <name type="scientific">Nippostrongylus brasiliensis</name>
    <name type="common">Rat hookworm</name>
    <dbReference type="NCBI Taxonomy" id="27835"/>
    <lineage>
        <taxon>Eukaryota</taxon>
        <taxon>Metazoa</taxon>
        <taxon>Ecdysozoa</taxon>
        <taxon>Nematoda</taxon>
        <taxon>Chromadorea</taxon>
        <taxon>Rhabditida</taxon>
        <taxon>Rhabditina</taxon>
        <taxon>Rhabditomorpha</taxon>
        <taxon>Strongyloidea</taxon>
        <taxon>Heligmosomidae</taxon>
        <taxon>Nippostrongylus</taxon>
    </lineage>
</organism>
<feature type="transmembrane region" description="Helical" evidence="1">
    <location>
        <begin position="35"/>
        <end position="58"/>
    </location>
</feature>
<reference evidence="2 3" key="2">
    <citation type="submission" date="2018-11" db="EMBL/GenBank/DDBJ databases">
        <authorList>
            <consortium name="Pathogen Informatics"/>
        </authorList>
    </citation>
    <scope>NUCLEOTIDE SEQUENCE [LARGE SCALE GENOMIC DNA]</scope>
</reference>
<dbReference type="AlphaFoldDB" id="A0A0N4YDC9"/>
<accession>A0A0N4YDC9</accession>
<keyword evidence="1" id="KW-0812">Transmembrane</keyword>
<gene>
    <name evidence="2" type="ORF">NBR_LOCUS14618</name>
</gene>
<dbReference type="OMA" id="SYPLLYC"/>
<reference evidence="4" key="1">
    <citation type="submission" date="2017-02" db="UniProtKB">
        <authorList>
            <consortium name="WormBaseParasite"/>
        </authorList>
    </citation>
    <scope>IDENTIFICATION</scope>
</reference>